<dbReference type="InterPro" id="IPR014001">
    <property type="entry name" value="Helicase_ATP-bd"/>
</dbReference>
<dbReference type="PROSITE" id="PS51194">
    <property type="entry name" value="HELICASE_CTER"/>
    <property type="match status" value="1"/>
</dbReference>
<dbReference type="Gene3D" id="3.40.50.10810">
    <property type="entry name" value="Tandem AAA-ATPase domain"/>
    <property type="match status" value="1"/>
</dbReference>
<accession>A0A7R9ABS5</accession>
<reference evidence="5" key="1">
    <citation type="submission" date="2020-11" db="EMBL/GenBank/DDBJ databases">
        <authorList>
            <person name="Tran Van P."/>
        </authorList>
    </citation>
    <scope>NUCLEOTIDE SEQUENCE</scope>
</reference>
<dbReference type="AlphaFoldDB" id="A0A7R9ABS5"/>
<feature type="compositionally biased region" description="Polar residues" evidence="2">
    <location>
        <begin position="176"/>
        <end position="187"/>
    </location>
</feature>
<dbReference type="CDD" id="cd18793">
    <property type="entry name" value="SF2_C_SNF"/>
    <property type="match status" value="1"/>
</dbReference>
<dbReference type="InterPro" id="IPR049730">
    <property type="entry name" value="SNF2/RAD54-like_C"/>
</dbReference>
<feature type="compositionally biased region" description="Low complexity" evidence="2">
    <location>
        <begin position="94"/>
        <end position="108"/>
    </location>
</feature>
<proteinExistence type="predicted"/>
<dbReference type="OrthoDB" id="448448at2759"/>
<gene>
    <name evidence="5" type="ORF">DSTB1V02_LOCUS11035</name>
</gene>
<dbReference type="InterPro" id="IPR009060">
    <property type="entry name" value="UBA-like_sf"/>
</dbReference>
<keyword evidence="6" id="KW-1185">Reference proteome</keyword>
<name>A0A7R9ABS5_9CRUS</name>
<dbReference type="Pfam" id="PF00176">
    <property type="entry name" value="SNF2-rel_dom"/>
    <property type="match status" value="1"/>
</dbReference>
<dbReference type="InterPro" id="IPR027417">
    <property type="entry name" value="P-loop_NTPase"/>
</dbReference>
<protein>
    <recommendedName>
        <fullName evidence="7">SWI/SNF-related matrix-associated actin-dependent regulator of chromatin subfamily A containing DEAD/H box 1</fullName>
    </recommendedName>
</protein>
<keyword evidence="1" id="KW-0378">Hydrolase</keyword>
<dbReference type="PROSITE" id="PS51192">
    <property type="entry name" value="HELICASE_ATP_BIND_1"/>
    <property type="match status" value="1"/>
</dbReference>
<dbReference type="InterPro" id="IPR000330">
    <property type="entry name" value="SNF2_N"/>
</dbReference>
<dbReference type="InterPro" id="IPR038718">
    <property type="entry name" value="SNF2-like_sf"/>
</dbReference>
<dbReference type="Gene3D" id="3.40.50.300">
    <property type="entry name" value="P-loop containing nucleotide triphosphate hydrolases"/>
    <property type="match status" value="1"/>
</dbReference>
<dbReference type="SUPFAM" id="SSF52540">
    <property type="entry name" value="P-loop containing nucleoside triphosphate hydrolases"/>
    <property type="match status" value="2"/>
</dbReference>
<evidence type="ECO:0000256" key="1">
    <source>
        <dbReference type="ARBA" id="ARBA00022801"/>
    </source>
</evidence>
<evidence type="ECO:0000313" key="6">
    <source>
        <dbReference type="Proteomes" id="UP000677054"/>
    </source>
</evidence>
<organism evidence="5">
    <name type="scientific">Darwinula stevensoni</name>
    <dbReference type="NCBI Taxonomy" id="69355"/>
    <lineage>
        <taxon>Eukaryota</taxon>
        <taxon>Metazoa</taxon>
        <taxon>Ecdysozoa</taxon>
        <taxon>Arthropoda</taxon>
        <taxon>Crustacea</taxon>
        <taxon>Oligostraca</taxon>
        <taxon>Ostracoda</taxon>
        <taxon>Podocopa</taxon>
        <taxon>Podocopida</taxon>
        <taxon>Darwinulocopina</taxon>
        <taxon>Darwinuloidea</taxon>
        <taxon>Darwinulidae</taxon>
        <taxon>Darwinula</taxon>
    </lineage>
</organism>
<feature type="region of interest" description="Disordered" evidence="2">
    <location>
        <begin position="160"/>
        <end position="232"/>
    </location>
</feature>
<evidence type="ECO:0000259" key="4">
    <source>
        <dbReference type="PROSITE" id="PS51194"/>
    </source>
</evidence>
<dbReference type="SMART" id="SM00490">
    <property type="entry name" value="HELICc"/>
    <property type="match status" value="1"/>
</dbReference>
<dbReference type="GO" id="GO:0005524">
    <property type="term" value="F:ATP binding"/>
    <property type="evidence" value="ECO:0007669"/>
    <property type="project" value="InterPro"/>
</dbReference>
<dbReference type="SMART" id="SM00487">
    <property type="entry name" value="DEXDc"/>
    <property type="match status" value="1"/>
</dbReference>
<dbReference type="PANTHER" id="PTHR10799">
    <property type="entry name" value="SNF2/RAD54 HELICASE FAMILY"/>
    <property type="match status" value="1"/>
</dbReference>
<dbReference type="SUPFAM" id="SSF46934">
    <property type="entry name" value="UBA-like"/>
    <property type="match status" value="1"/>
</dbReference>
<dbReference type="EMBL" id="CAJPEV010003411">
    <property type="protein sequence ID" value="CAG0899698.1"/>
    <property type="molecule type" value="Genomic_DNA"/>
</dbReference>
<feature type="compositionally biased region" description="Basic and acidic residues" evidence="2">
    <location>
        <begin position="288"/>
        <end position="297"/>
    </location>
</feature>
<dbReference type="GO" id="GO:0016787">
    <property type="term" value="F:hydrolase activity"/>
    <property type="evidence" value="ECO:0007669"/>
    <property type="project" value="UniProtKB-KW"/>
</dbReference>
<feature type="domain" description="Helicase C-terminal" evidence="4">
    <location>
        <begin position="814"/>
        <end position="968"/>
    </location>
</feature>
<sequence length="989" mass="113180">MMQKESQPTSPAFNLKKFRFQRSLLKLQAFARRSDDESKKTDELMNGFHSPNGKGDTQDGVSEPSVSNGTPPPKKHNLKDLKSFRKGRLNMRNSPSSKFESESTSIMSPASDSVRTVPETPEFPHVTKQEGIFQMDDQDCDGLSPESPFFCKKKRRIIFESDGESSDGERPEKSPTSHLTSHYTVNDDSGEERDIIARKGTKRKPLLSDSSDEEERHKEVKKTKQSKDNEKVVIPGIVSHDMNVEEVERHLQFLVGAFPSVDPLMIQDVLVSNKFDVNKAVQMLGVKESNEEAARNEESDEEEDKGCQGNVYDSDDSDEESRNVVTGDRRKVLEFFQTATEAELALMPRCSEKKAQLIVSLRPFSDWPTLVKVLEGNHQLSTALLNGAETVLRTRAVLEKLMNRCQEMSERLQGLVAEILEKDQFETAFMEQPKLLNPKLKLAPYQSVGVKWLQLMDQECVNPILADEMGLGKTVQSIAFLAHLASLDNSGPHLVVVPSSTLDNWLKEFHAWCPELKVLVFHGTQQERMRLKMEIVNHNLMESHDIFLTTYSMVASKENRVLWKTLQFHYAVFDEAHMLKNITTQRSEQVMKIQAERRLLLTGTPLQNNLVELISLLMFVMPNMFSGKRQLLVDAFNLLPKVEENEKIPETEVKRRKEYEWNRILQAKQIMQPFFLRREKAEVLGQLPSKTVEVQNCPMTERQGQLYRKTLLTISKEARKILRKQNGIAQLMRLRRAANHPLLLRTHYSDDKVRELAHSLIRLPEYSKISLPKLQEELLKFSDFQLHQTLSLDPLLSKHCLHDEEMLESGKFQMLDSLLPEMKVRGDRVLLFSQFTMLLDVAEEYLRIRNHSYLRLDGSTLVSNRQGLIEEYNSNPKIFVFLLSTKAGGLGINLTAANVVILHDLDFNPYNDRQAEDRCHRIGQTREVRVIKLVSENTVEEGILRVAQSKLKLERDLQETTADTEDSSDLLGLLKEALDRLPKGQSHLT</sequence>
<feature type="region of interest" description="Disordered" evidence="2">
    <location>
        <begin position="30"/>
        <end position="129"/>
    </location>
</feature>
<feature type="domain" description="Helicase ATP-binding" evidence="3">
    <location>
        <begin position="464"/>
        <end position="623"/>
    </location>
</feature>
<dbReference type="Pfam" id="PF00271">
    <property type="entry name" value="Helicase_C"/>
    <property type="match status" value="1"/>
</dbReference>
<dbReference type="InterPro" id="IPR001650">
    <property type="entry name" value="Helicase_C-like"/>
</dbReference>
<feature type="region of interest" description="Disordered" evidence="2">
    <location>
        <begin position="288"/>
        <end position="324"/>
    </location>
</feature>
<dbReference type="CDD" id="cd14279">
    <property type="entry name" value="CUE"/>
    <property type="match status" value="1"/>
</dbReference>
<evidence type="ECO:0000313" key="5">
    <source>
        <dbReference type="EMBL" id="CAD7251268.1"/>
    </source>
</evidence>
<feature type="compositionally biased region" description="Basic and acidic residues" evidence="2">
    <location>
        <begin position="32"/>
        <end position="43"/>
    </location>
</feature>
<evidence type="ECO:0008006" key="7">
    <source>
        <dbReference type="Google" id="ProtNLM"/>
    </source>
</evidence>
<dbReference type="EMBL" id="LR902928">
    <property type="protein sequence ID" value="CAD7251268.1"/>
    <property type="molecule type" value="Genomic_DNA"/>
</dbReference>
<dbReference type="Proteomes" id="UP000677054">
    <property type="component" value="Unassembled WGS sequence"/>
</dbReference>
<evidence type="ECO:0000259" key="3">
    <source>
        <dbReference type="PROSITE" id="PS51192"/>
    </source>
</evidence>
<evidence type="ECO:0000256" key="2">
    <source>
        <dbReference type="SAM" id="MobiDB-lite"/>
    </source>
</evidence>